<feature type="compositionally biased region" description="Basic residues" evidence="1">
    <location>
        <begin position="158"/>
        <end position="169"/>
    </location>
</feature>
<dbReference type="Proteomes" id="UP001447842">
    <property type="component" value="Chromosome"/>
</dbReference>
<keyword evidence="3" id="KW-1185">Reference proteome</keyword>
<evidence type="ECO:0000256" key="1">
    <source>
        <dbReference type="SAM" id="MobiDB-lite"/>
    </source>
</evidence>
<organism evidence="2 3">
    <name type="scientific">Sulfurimonas diazotrophicus</name>
    <dbReference type="NCBI Taxonomy" id="3131939"/>
    <lineage>
        <taxon>Bacteria</taxon>
        <taxon>Pseudomonadati</taxon>
        <taxon>Campylobacterota</taxon>
        <taxon>Epsilonproteobacteria</taxon>
        <taxon>Campylobacterales</taxon>
        <taxon>Sulfurimonadaceae</taxon>
        <taxon>Sulfurimonas</taxon>
    </lineage>
</organism>
<reference evidence="2 3" key="1">
    <citation type="submission" date="2024-03" db="EMBL/GenBank/DDBJ databases">
        <title>Sulfurimonas sp. HSL3-1.</title>
        <authorList>
            <person name="Wang S."/>
        </authorList>
    </citation>
    <scope>NUCLEOTIDE SEQUENCE [LARGE SCALE GENOMIC DNA]</scope>
    <source>
        <strain evidence="2 3">HSL3-1</strain>
    </source>
</reference>
<feature type="compositionally biased region" description="Basic and acidic residues" evidence="1">
    <location>
        <begin position="194"/>
        <end position="219"/>
    </location>
</feature>
<proteinExistence type="predicted"/>
<name>A0ABZ3H7Q3_9BACT</name>
<feature type="compositionally biased region" description="Basic and acidic residues" evidence="1">
    <location>
        <begin position="227"/>
        <end position="254"/>
    </location>
</feature>
<feature type="compositionally biased region" description="Basic and acidic residues" evidence="1">
    <location>
        <begin position="263"/>
        <end position="275"/>
    </location>
</feature>
<sequence length="275" mass="30898">MAIPSVAFKRQNHRLLLCEESRKNELLAQLLEENADRKISVVTAGDTGAISVPETVTVLSDDAVEGAEACDLLISYDLPEVPQRYLDRMALAREGALVLLGEEDRPRLMGIEMLLGRAISQERPEGFAPEEAPKPVQRPKRYKKPSARLYAEDAPKKAPAKPKGKGAPRKPKESGVSRYIGTDENGKPMFSGKTGERNHRHDGKPHDEESLAAKKEWEAKRKKYGKKPYDAKKKPPYKGEKKPYEAKKTETPKDKPKRPMIRIKAEKLKKSEPKK</sequence>
<evidence type="ECO:0000313" key="3">
    <source>
        <dbReference type="Proteomes" id="UP001447842"/>
    </source>
</evidence>
<gene>
    <name evidence="2" type="ORF">WCY31_09215</name>
</gene>
<dbReference type="EMBL" id="CP147920">
    <property type="protein sequence ID" value="XAU14427.1"/>
    <property type="molecule type" value="Genomic_DNA"/>
</dbReference>
<feature type="region of interest" description="Disordered" evidence="1">
    <location>
        <begin position="124"/>
        <end position="275"/>
    </location>
</feature>
<protein>
    <submittedName>
        <fullName evidence="2">Uncharacterized protein</fullName>
    </submittedName>
</protein>
<accession>A0ABZ3H7Q3</accession>
<feature type="compositionally biased region" description="Basic residues" evidence="1">
    <location>
        <begin position="137"/>
        <end position="146"/>
    </location>
</feature>
<evidence type="ECO:0000313" key="2">
    <source>
        <dbReference type="EMBL" id="XAU14427.1"/>
    </source>
</evidence>
<dbReference type="RefSeq" id="WP_345969504.1">
    <property type="nucleotide sequence ID" value="NZ_CP147920.1"/>
</dbReference>